<accession>A0A437PID6</accession>
<name>A0A437PID6_9ACTN</name>
<keyword evidence="1" id="KW-0812">Transmembrane</keyword>
<dbReference type="InterPro" id="IPR011044">
    <property type="entry name" value="Quino_amine_DH_bsu"/>
</dbReference>
<dbReference type="Proteomes" id="UP000283128">
    <property type="component" value="Unassembled WGS sequence"/>
</dbReference>
<evidence type="ECO:0000313" key="3">
    <source>
        <dbReference type="Proteomes" id="UP000283128"/>
    </source>
</evidence>
<sequence>MNVDDLLRDALREQAAEGATAPPDFAERVLAARRRRRTRVIAGAALATVAAVAAVVSVPVLHPGGQDVRPASQMNKSDIIAHPDQSPPRDLIAAGDQALAAFSTYKRVELPGHDAELRRTYGLLNQKTGKYDRTTRWSWIDVAPGMRTAAVLERRLPADRIGLLDLITGKVQRWIELDKGVAGVSFSPDGKKLVATTYAKNPDHYYWSHKMNVNGKDEAGPVASRTGFTIVDVASGKADWHRLPFWKDEMGWSPNARADLGFSHDSTLVYEPIPMAPGRIYYDLNGRKAATPAAERHVSYAEAGLSPDGKLIGGEFAGRGNEIASAIVDSATGKTVTKVPGQQLLAWADDKRLIAWGCDPKKCNGTGEFRNQLLLLTMGSDKVVQLSDFRKASDDYPGRWTPQFTTR</sequence>
<dbReference type="InterPro" id="IPR015943">
    <property type="entry name" value="WD40/YVTN_repeat-like_dom_sf"/>
</dbReference>
<protein>
    <submittedName>
        <fullName evidence="2">WD40 repeat domain-containing protein</fullName>
    </submittedName>
</protein>
<keyword evidence="3" id="KW-1185">Reference proteome</keyword>
<comment type="caution">
    <text evidence="2">The sequence shown here is derived from an EMBL/GenBank/DDBJ whole genome shotgun (WGS) entry which is preliminary data.</text>
</comment>
<reference evidence="2 3" key="1">
    <citation type="submission" date="2019-01" db="EMBL/GenBank/DDBJ databases">
        <title>Genome sequences of Streptomyces and Rhizobium isolates collected from root and soil.</title>
        <authorList>
            <person name="Chhettri S."/>
            <person name="Sevigny J.L."/>
            <person name="Sen A."/>
            <person name="Ennis N."/>
            <person name="Tisa L."/>
        </authorList>
    </citation>
    <scope>NUCLEOTIDE SEQUENCE [LARGE SCALE GENOMIC DNA]</scope>
    <source>
        <strain evidence="2 3">San01</strain>
    </source>
</reference>
<evidence type="ECO:0000256" key="1">
    <source>
        <dbReference type="SAM" id="Phobius"/>
    </source>
</evidence>
<evidence type="ECO:0000313" key="2">
    <source>
        <dbReference type="EMBL" id="RVU22060.1"/>
    </source>
</evidence>
<gene>
    <name evidence="2" type="ORF">EOT10_24150</name>
</gene>
<dbReference type="RefSeq" id="WP_127830412.1">
    <property type="nucleotide sequence ID" value="NZ_RZYA01000012.1"/>
</dbReference>
<dbReference type="SUPFAM" id="SSF50969">
    <property type="entry name" value="YVTN repeat-like/Quinoprotein amine dehydrogenase"/>
    <property type="match status" value="1"/>
</dbReference>
<proteinExistence type="predicted"/>
<keyword evidence="1" id="KW-1133">Transmembrane helix</keyword>
<dbReference type="OrthoDB" id="4303889at2"/>
<organism evidence="2 3">
    <name type="scientific">Streptomyces antnestii</name>
    <dbReference type="NCBI Taxonomy" id="2494256"/>
    <lineage>
        <taxon>Bacteria</taxon>
        <taxon>Bacillati</taxon>
        <taxon>Actinomycetota</taxon>
        <taxon>Actinomycetes</taxon>
        <taxon>Kitasatosporales</taxon>
        <taxon>Streptomycetaceae</taxon>
        <taxon>Streptomyces</taxon>
    </lineage>
</organism>
<dbReference type="EMBL" id="RZYA01000012">
    <property type="protein sequence ID" value="RVU22060.1"/>
    <property type="molecule type" value="Genomic_DNA"/>
</dbReference>
<dbReference type="AlphaFoldDB" id="A0A437PID6"/>
<feature type="transmembrane region" description="Helical" evidence="1">
    <location>
        <begin position="40"/>
        <end position="61"/>
    </location>
</feature>
<dbReference type="Gene3D" id="2.130.10.10">
    <property type="entry name" value="YVTN repeat-like/Quinoprotein amine dehydrogenase"/>
    <property type="match status" value="1"/>
</dbReference>
<keyword evidence="1" id="KW-0472">Membrane</keyword>